<dbReference type="InterPro" id="IPR055357">
    <property type="entry name" value="LRR_At1g61320_AtMIF1"/>
</dbReference>
<organism evidence="3 4">
    <name type="scientific">Setaria viridis</name>
    <name type="common">Green bristlegrass</name>
    <name type="synonym">Setaria italica subsp. viridis</name>
    <dbReference type="NCBI Taxonomy" id="4556"/>
    <lineage>
        <taxon>Eukaryota</taxon>
        <taxon>Viridiplantae</taxon>
        <taxon>Streptophyta</taxon>
        <taxon>Embryophyta</taxon>
        <taxon>Tracheophyta</taxon>
        <taxon>Spermatophyta</taxon>
        <taxon>Magnoliopsida</taxon>
        <taxon>Liliopsida</taxon>
        <taxon>Poales</taxon>
        <taxon>Poaceae</taxon>
        <taxon>PACMAD clade</taxon>
        <taxon>Panicoideae</taxon>
        <taxon>Panicodae</taxon>
        <taxon>Paniceae</taxon>
        <taxon>Cenchrinae</taxon>
        <taxon>Setaria</taxon>
    </lineage>
</organism>
<evidence type="ECO:0000313" key="4">
    <source>
        <dbReference type="Proteomes" id="UP000298652"/>
    </source>
</evidence>
<keyword evidence="4" id="KW-1185">Reference proteome</keyword>
<reference evidence="3" key="1">
    <citation type="submission" date="2019-03" db="EMBL/GenBank/DDBJ databases">
        <title>WGS assembly of Setaria viridis.</title>
        <authorList>
            <person name="Huang P."/>
            <person name="Jenkins J."/>
            <person name="Grimwood J."/>
            <person name="Barry K."/>
            <person name="Healey A."/>
            <person name="Mamidi S."/>
            <person name="Sreedasyam A."/>
            <person name="Shu S."/>
            <person name="Feldman M."/>
            <person name="Wu J."/>
            <person name="Yu Y."/>
            <person name="Chen C."/>
            <person name="Johnson J."/>
            <person name="Rokhsar D."/>
            <person name="Baxter I."/>
            <person name="Schmutz J."/>
            <person name="Brutnell T."/>
            <person name="Kellogg E."/>
        </authorList>
    </citation>
    <scope>NUCLEOTIDE SEQUENCE [LARGE SCALE GENOMIC DNA]</scope>
</reference>
<dbReference type="SUPFAM" id="SSF52047">
    <property type="entry name" value="RNI-like"/>
    <property type="match status" value="1"/>
</dbReference>
<evidence type="ECO:0008006" key="5">
    <source>
        <dbReference type="Google" id="ProtNLM"/>
    </source>
</evidence>
<name>A0A4U6VMW3_SETVI</name>
<dbReference type="PANTHER" id="PTHR34145:SF28">
    <property type="entry name" value="F-BOX DOMAIN-CONTAINING PROTEIN"/>
    <property type="match status" value="1"/>
</dbReference>
<dbReference type="Gene3D" id="3.80.10.10">
    <property type="entry name" value="Ribonuclease Inhibitor"/>
    <property type="match status" value="1"/>
</dbReference>
<accession>A0A4U6VMW3</accession>
<dbReference type="EMBL" id="CM016553">
    <property type="protein sequence ID" value="TKW30402.1"/>
    <property type="molecule type" value="Genomic_DNA"/>
</dbReference>
<proteinExistence type="predicted"/>
<dbReference type="PANTHER" id="PTHR34145">
    <property type="entry name" value="OS02G0105600 PROTEIN"/>
    <property type="match status" value="1"/>
</dbReference>
<dbReference type="Gramene" id="TKW30402">
    <property type="protein sequence ID" value="TKW30402"/>
    <property type="gene ID" value="SEVIR_2G034300v2"/>
</dbReference>
<evidence type="ECO:0000259" key="1">
    <source>
        <dbReference type="Pfam" id="PF00646"/>
    </source>
</evidence>
<dbReference type="Pfam" id="PF23622">
    <property type="entry name" value="LRR_At1g61320_AtMIF1"/>
    <property type="match status" value="1"/>
</dbReference>
<feature type="domain" description="At1g61320/AtMIF1 LRR" evidence="2">
    <location>
        <begin position="119"/>
        <end position="473"/>
    </location>
</feature>
<dbReference type="AlphaFoldDB" id="A0A4U6VMW3"/>
<dbReference type="InterPro" id="IPR036047">
    <property type="entry name" value="F-box-like_dom_sf"/>
</dbReference>
<dbReference type="InterPro" id="IPR001810">
    <property type="entry name" value="F-box_dom"/>
</dbReference>
<protein>
    <recommendedName>
        <fullName evidence="5">F-box domain-containing protein</fullName>
    </recommendedName>
</protein>
<feature type="domain" description="F-box" evidence="1">
    <location>
        <begin position="41"/>
        <end position="79"/>
    </location>
</feature>
<dbReference type="OMA" id="IMSSCCA"/>
<gene>
    <name evidence="3" type="ORF">SEVIR_2G034300v2</name>
</gene>
<sequence>MEPTSSPAQGWAPLTADDCILPKKRKTCCSVQQPAQNNNRISALPDDILIKILSLMTVMEAAVTACLSTRWRHLWGNVDHLILDKHTFKMQVPENSNNNENPDLWNQEATKFVSKVNEVLHHHNGNGIKKIEVKFPLSSSHSADLDHWVEFAATSGSKTLNLILSGYHGMGATRHAEKYSFPLKHFVDLGGCRLHQLHLSMCSLEIVSAKLSGFCYLDSLSLHRVSVVGSVVLNIMSSCCAIRRFGLQRCHRLINMRFAHAKLVDLVVLGCKGLISISIHAEKLKYFSYKGHKVDIEYECAPVLHKLRAFFVKNNECPLYFLGHLPNLTALTLQFPTCLQVSRVLQHSKRFAGLKNIVLCLLTSWKTSIRSVAYLLKDAPLVETLVLQVYGNLQPQSKLKIIWPKKCILGRLHAIRIRGFSGEPELMRLLSFLLKRSPWLKKLDIDTHPHKYSGFNKWKRKKSEDATRCYYARGVALTHLPLEIPSTVTLRVR</sequence>
<evidence type="ECO:0000259" key="2">
    <source>
        <dbReference type="Pfam" id="PF23622"/>
    </source>
</evidence>
<dbReference type="InterPro" id="IPR032675">
    <property type="entry name" value="LRR_dom_sf"/>
</dbReference>
<dbReference type="InterPro" id="IPR053772">
    <property type="entry name" value="At1g61320/At1g61330-like"/>
</dbReference>
<dbReference type="SUPFAM" id="SSF81383">
    <property type="entry name" value="F-box domain"/>
    <property type="match status" value="1"/>
</dbReference>
<dbReference type="Pfam" id="PF00646">
    <property type="entry name" value="F-box"/>
    <property type="match status" value="1"/>
</dbReference>
<evidence type="ECO:0000313" key="3">
    <source>
        <dbReference type="EMBL" id="TKW30402.1"/>
    </source>
</evidence>
<dbReference type="Proteomes" id="UP000298652">
    <property type="component" value="Chromosome 2"/>
</dbReference>